<dbReference type="InterPro" id="IPR009363">
    <property type="entry name" value="Phage_Mu_Gp16"/>
</dbReference>
<evidence type="ECO:0000313" key="1">
    <source>
        <dbReference type="EMBL" id="MFC3936027.1"/>
    </source>
</evidence>
<organism evidence="1 2">
    <name type="scientific">Acidovorax facilis</name>
    <dbReference type="NCBI Taxonomy" id="12917"/>
    <lineage>
        <taxon>Bacteria</taxon>
        <taxon>Pseudomonadati</taxon>
        <taxon>Pseudomonadota</taxon>
        <taxon>Betaproteobacteria</taxon>
        <taxon>Burkholderiales</taxon>
        <taxon>Comamonadaceae</taxon>
        <taxon>Acidovorax</taxon>
    </lineage>
</organism>
<reference evidence="2" key="1">
    <citation type="journal article" date="2019" name="Int. J. Syst. Evol. Microbiol.">
        <title>The Global Catalogue of Microorganisms (GCM) 10K type strain sequencing project: providing services to taxonomists for standard genome sequencing and annotation.</title>
        <authorList>
            <consortium name="The Broad Institute Genomics Platform"/>
            <consortium name="The Broad Institute Genome Sequencing Center for Infectious Disease"/>
            <person name="Wu L."/>
            <person name="Ma J."/>
        </authorList>
    </citation>
    <scope>NUCLEOTIDE SEQUENCE [LARGE SCALE GENOMIC DNA]</scope>
    <source>
        <strain evidence="2">CCUG 2113</strain>
    </source>
</reference>
<dbReference type="RefSeq" id="WP_055395384.1">
    <property type="nucleotide sequence ID" value="NZ_JAMXAX010000016.1"/>
</dbReference>
<protein>
    <submittedName>
        <fullName evidence="1">Regulatory protein GemA</fullName>
    </submittedName>
</protein>
<sequence>MATTTRRFTAHTNAGNADAQRRRELGHIHQGSDFLGWSKDDYRFHLRNLTGKSSSAELDAAGRRKVLDHMATLGYAPKASTFKPFDQAAKIKWLWKKIGEHGGLRDSSPAALLTFIGHTTGSGYSEVKFVPTLEASKVIEALKAMLDRAKRAQAKGGGAA</sequence>
<proteinExistence type="predicted"/>
<dbReference type="EMBL" id="JBHSAJ010000048">
    <property type="protein sequence ID" value="MFC3936027.1"/>
    <property type="molecule type" value="Genomic_DNA"/>
</dbReference>
<dbReference type="Proteomes" id="UP001595693">
    <property type="component" value="Unassembled WGS sequence"/>
</dbReference>
<evidence type="ECO:0000313" key="2">
    <source>
        <dbReference type="Proteomes" id="UP001595693"/>
    </source>
</evidence>
<comment type="caution">
    <text evidence="1">The sequence shown here is derived from an EMBL/GenBank/DDBJ whole genome shotgun (WGS) entry which is preliminary data.</text>
</comment>
<name>A0ABV8DCG2_9BURK</name>
<accession>A0ABV8DCG2</accession>
<dbReference type="Pfam" id="PF06252">
    <property type="entry name" value="GemA"/>
    <property type="match status" value="1"/>
</dbReference>
<keyword evidence="2" id="KW-1185">Reference proteome</keyword>
<gene>
    <name evidence="1" type="ORF">ACFOW3_15555</name>
</gene>